<evidence type="ECO:0000313" key="3">
    <source>
        <dbReference type="Proteomes" id="UP000595046"/>
    </source>
</evidence>
<dbReference type="InterPro" id="IPR012332">
    <property type="entry name" value="Autotransporter_pectin_lyase_C"/>
</dbReference>
<reference evidence="3" key="1">
    <citation type="submission" date="2020-02" db="EMBL/GenBank/DDBJ databases">
        <title>Streptomyces sp. ASO4wet.</title>
        <authorList>
            <person name="Risdian C."/>
            <person name="Landwehr W."/>
            <person name="Schupp P."/>
            <person name="Wink J."/>
        </authorList>
    </citation>
    <scope>NUCLEOTIDE SEQUENCE [LARGE SCALE GENOMIC DNA]</scope>
    <source>
        <strain evidence="3">ASO4wet</strain>
    </source>
</reference>
<dbReference type="Proteomes" id="UP000595046">
    <property type="component" value="Chromosome"/>
</dbReference>
<dbReference type="InterPro" id="IPR011050">
    <property type="entry name" value="Pectin_lyase_fold/virulence"/>
</dbReference>
<name>A0A7T1T9Y8_9ACTN</name>
<dbReference type="RefSeq" id="WP_197352839.1">
    <property type="nucleotide sequence ID" value="NZ_CP048882.1"/>
</dbReference>
<evidence type="ECO:0000313" key="2">
    <source>
        <dbReference type="EMBL" id="QPP09063.1"/>
    </source>
</evidence>
<protein>
    <recommendedName>
        <fullName evidence="4">Right handed beta helix domain-containing protein</fullName>
    </recommendedName>
</protein>
<proteinExistence type="predicted"/>
<sequence>MERHLVHPGRPAGLLGADECSVSLSSVEGVVAMKILLRSGAVAAAVGVGLSLAVLPAGPAGAAGGTHVRCNDITGLKNAITQANTSGGRIILASHCTYTLTTPATEVDGLPPITGKVTISGRDTTIRRAPDATTQFRVLRVVAGGHLTLNSLTVSGGRIAFQSGGGIENEGGTLNLNRTLIKGNSALSGGGLLNLGGQLRLDHSTVERNVANYGGGIRNDGPGTVTMKGGSLLNNRAFNSDGGGLLTYGGTTSLDSVSVRGNTALHGGGIEQFPGSILRLTSTTLRDNIAVSGAALSSNGGTATLVRSLVTHNTAITAGGGIFTQNSGQVTLTSSRVIRNAPDNCSPEGSVPGCTNPANRITPSSSQLPPPAKDSKARK</sequence>
<dbReference type="Gene3D" id="2.160.20.20">
    <property type="match status" value="1"/>
</dbReference>
<keyword evidence="3" id="KW-1185">Reference proteome</keyword>
<feature type="compositionally biased region" description="Polar residues" evidence="1">
    <location>
        <begin position="356"/>
        <end position="367"/>
    </location>
</feature>
<feature type="region of interest" description="Disordered" evidence="1">
    <location>
        <begin position="342"/>
        <end position="379"/>
    </location>
</feature>
<evidence type="ECO:0008006" key="4">
    <source>
        <dbReference type="Google" id="ProtNLM"/>
    </source>
</evidence>
<accession>A0A7T1T9Y8</accession>
<dbReference type="AlphaFoldDB" id="A0A7T1T9Y8"/>
<organism evidence="2 3">
    <name type="scientific">Streptomyces bathyalis</name>
    <dbReference type="NCBI Taxonomy" id="2710756"/>
    <lineage>
        <taxon>Bacteria</taxon>
        <taxon>Bacillati</taxon>
        <taxon>Actinomycetota</taxon>
        <taxon>Actinomycetes</taxon>
        <taxon>Kitasatosporales</taxon>
        <taxon>Streptomycetaceae</taxon>
        <taxon>Streptomyces</taxon>
    </lineage>
</organism>
<dbReference type="SUPFAM" id="SSF51126">
    <property type="entry name" value="Pectin lyase-like"/>
    <property type="match status" value="1"/>
</dbReference>
<dbReference type="KEGG" id="sbat:G4Z16_24595"/>
<gene>
    <name evidence="2" type="ORF">G4Z16_24595</name>
</gene>
<evidence type="ECO:0000256" key="1">
    <source>
        <dbReference type="SAM" id="MobiDB-lite"/>
    </source>
</evidence>
<dbReference type="EMBL" id="CP048882">
    <property type="protein sequence ID" value="QPP09063.1"/>
    <property type="molecule type" value="Genomic_DNA"/>
</dbReference>